<name>A0A8J3N715_9CHLR</name>
<dbReference type="RefSeq" id="WP_220211308.1">
    <property type="nucleotide sequence ID" value="NZ_BNJK01000003.1"/>
</dbReference>
<evidence type="ECO:0000313" key="2">
    <source>
        <dbReference type="Proteomes" id="UP000597444"/>
    </source>
</evidence>
<dbReference type="EMBL" id="BNJK01000003">
    <property type="protein sequence ID" value="GHP00720.1"/>
    <property type="molecule type" value="Genomic_DNA"/>
</dbReference>
<comment type="caution">
    <text evidence="1">The sequence shown here is derived from an EMBL/GenBank/DDBJ whole genome shotgun (WGS) entry which is preliminary data.</text>
</comment>
<dbReference type="AlphaFoldDB" id="A0A8J3N715"/>
<dbReference type="Proteomes" id="UP000597444">
    <property type="component" value="Unassembled WGS sequence"/>
</dbReference>
<organism evidence="1 2">
    <name type="scientific">Reticulibacter mediterranei</name>
    <dbReference type="NCBI Taxonomy" id="2778369"/>
    <lineage>
        <taxon>Bacteria</taxon>
        <taxon>Bacillati</taxon>
        <taxon>Chloroflexota</taxon>
        <taxon>Ktedonobacteria</taxon>
        <taxon>Ktedonobacterales</taxon>
        <taxon>Reticulibacteraceae</taxon>
        <taxon>Reticulibacter</taxon>
    </lineage>
</organism>
<evidence type="ECO:0000313" key="1">
    <source>
        <dbReference type="EMBL" id="GHP00720.1"/>
    </source>
</evidence>
<reference evidence="1" key="1">
    <citation type="submission" date="2020-10" db="EMBL/GenBank/DDBJ databases">
        <title>Taxonomic study of unclassified bacteria belonging to the class Ktedonobacteria.</title>
        <authorList>
            <person name="Yabe S."/>
            <person name="Wang C.M."/>
            <person name="Zheng Y."/>
            <person name="Sakai Y."/>
            <person name="Cavaletti L."/>
            <person name="Monciardini P."/>
            <person name="Donadio S."/>
        </authorList>
    </citation>
    <scope>NUCLEOTIDE SEQUENCE</scope>
    <source>
        <strain evidence="1">ID150040</strain>
    </source>
</reference>
<accession>A0A8J3N715</accession>
<proteinExistence type="predicted"/>
<sequence>MDTSEQNNRIEHFFDDTVIALRFQGHLYGVFPSHANCVRKEWNGKGISTVFASDEEALNVSVRHCHACHQMILNEDECGALAQVHAEWSLQVAPAYVFRWSKERNHYEAELESKLIVVSWAQMANTVYKCLCAGLNVKMAFDAREWELGPGETLRFIVLKKRNGSTPSL</sequence>
<protein>
    <submittedName>
        <fullName evidence="1">Uncharacterized protein</fullName>
    </submittedName>
</protein>
<keyword evidence="2" id="KW-1185">Reference proteome</keyword>
<gene>
    <name evidence="1" type="ORF">KSF_107670</name>
</gene>